<comment type="caution">
    <text evidence="1">The sequence shown here is derived from an EMBL/GenBank/DDBJ whole genome shotgun (WGS) entry which is preliminary data.</text>
</comment>
<evidence type="ECO:0000313" key="1">
    <source>
        <dbReference type="EMBL" id="CAG8512454.1"/>
    </source>
</evidence>
<proteinExistence type="predicted"/>
<feature type="non-terminal residue" evidence="1">
    <location>
        <position position="1"/>
    </location>
</feature>
<accession>A0ACA9L5P9</accession>
<sequence length="72" mass="8381">QAIQQNNEQILNQEIEDSVINLTSTNTKQDPHQLLSATTKSKKIKVNFDIKINKEKRKNMVENINMMIELEI</sequence>
<dbReference type="Proteomes" id="UP000789860">
    <property type="component" value="Unassembled WGS sequence"/>
</dbReference>
<name>A0ACA9L5P9_9GLOM</name>
<reference evidence="1" key="1">
    <citation type="submission" date="2021-06" db="EMBL/GenBank/DDBJ databases">
        <authorList>
            <person name="Kallberg Y."/>
            <person name="Tangrot J."/>
            <person name="Rosling A."/>
        </authorList>
    </citation>
    <scope>NUCLEOTIDE SEQUENCE</scope>
    <source>
        <strain evidence="1">AU212A</strain>
    </source>
</reference>
<evidence type="ECO:0000313" key="2">
    <source>
        <dbReference type="Proteomes" id="UP000789860"/>
    </source>
</evidence>
<keyword evidence="2" id="KW-1185">Reference proteome</keyword>
<dbReference type="EMBL" id="CAJVPM010004380">
    <property type="protein sequence ID" value="CAG8512454.1"/>
    <property type="molecule type" value="Genomic_DNA"/>
</dbReference>
<protein>
    <submittedName>
        <fullName evidence="1">3449_t:CDS:1</fullName>
    </submittedName>
</protein>
<organism evidence="1 2">
    <name type="scientific">Scutellospora calospora</name>
    <dbReference type="NCBI Taxonomy" id="85575"/>
    <lineage>
        <taxon>Eukaryota</taxon>
        <taxon>Fungi</taxon>
        <taxon>Fungi incertae sedis</taxon>
        <taxon>Mucoromycota</taxon>
        <taxon>Glomeromycotina</taxon>
        <taxon>Glomeromycetes</taxon>
        <taxon>Diversisporales</taxon>
        <taxon>Gigasporaceae</taxon>
        <taxon>Scutellospora</taxon>
    </lineage>
</organism>
<gene>
    <name evidence="1" type="ORF">SCALOS_LOCUS3719</name>
</gene>